<accession>A0A0E9QI61</accession>
<proteinExistence type="predicted"/>
<organism evidence="1">
    <name type="scientific">Anguilla anguilla</name>
    <name type="common">European freshwater eel</name>
    <name type="synonym">Muraena anguilla</name>
    <dbReference type="NCBI Taxonomy" id="7936"/>
    <lineage>
        <taxon>Eukaryota</taxon>
        <taxon>Metazoa</taxon>
        <taxon>Chordata</taxon>
        <taxon>Craniata</taxon>
        <taxon>Vertebrata</taxon>
        <taxon>Euteleostomi</taxon>
        <taxon>Actinopterygii</taxon>
        <taxon>Neopterygii</taxon>
        <taxon>Teleostei</taxon>
        <taxon>Anguilliformes</taxon>
        <taxon>Anguillidae</taxon>
        <taxon>Anguilla</taxon>
    </lineage>
</organism>
<evidence type="ECO:0000313" key="1">
    <source>
        <dbReference type="EMBL" id="JAH16571.1"/>
    </source>
</evidence>
<protein>
    <submittedName>
        <fullName evidence="1">Uncharacterized protein</fullName>
    </submittedName>
</protein>
<sequence>MLLILVRFMYSYFYAPKACFTLAVNPCHTTSVAHGARFCLCGLVEGNSLPLNACLLRNACHLELSSLSSGMFEKQKCIKIL</sequence>
<reference evidence="1" key="1">
    <citation type="submission" date="2014-11" db="EMBL/GenBank/DDBJ databases">
        <authorList>
            <person name="Amaro Gonzalez C."/>
        </authorList>
    </citation>
    <scope>NUCLEOTIDE SEQUENCE</scope>
</reference>
<reference evidence="1" key="2">
    <citation type="journal article" date="2015" name="Fish Shellfish Immunol.">
        <title>Early steps in the European eel (Anguilla anguilla)-Vibrio vulnificus interaction in the gills: Role of the RtxA13 toxin.</title>
        <authorList>
            <person name="Callol A."/>
            <person name="Pajuelo D."/>
            <person name="Ebbesson L."/>
            <person name="Teles M."/>
            <person name="MacKenzie S."/>
            <person name="Amaro C."/>
        </authorList>
    </citation>
    <scope>NUCLEOTIDE SEQUENCE</scope>
</reference>
<dbReference type="AlphaFoldDB" id="A0A0E9QI61"/>
<dbReference type="EMBL" id="GBXM01092006">
    <property type="protein sequence ID" value="JAH16571.1"/>
    <property type="molecule type" value="Transcribed_RNA"/>
</dbReference>
<name>A0A0E9QI61_ANGAN</name>